<feature type="chain" id="PRO_5043982614" evidence="1">
    <location>
        <begin position="19"/>
        <end position="300"/>
    </location>
</feature>
<dbReference type="RefSeq" id="XP_065329752.1">
    <property type="nucleotide sequence ID" value="XM_065473680.1"/>
</dbReference>
<evidence type="ECO:0000313" key="2">
    <source>
        <dbReference type="EMBL" id="WUR03607.1"/>
    </source>
</evidence>
<dbReference type="AlphaFoldDB" id="A0AAX4JCA6"/>
<dbReference type="EMBL" id="CP142730">
    <property type="protein sequence ID" value="WUR03607.1"/>
    <property type="molecule type" value="Genomic_DNA"/>
</dbReference>
<protein>
    <submittedName>
        <fullName evidence="2">SP-containing membrane protein</fullName>
    </submittedName>
</protein>
<reference evidence="2" key="1">
    <citation type="journal article" date="2024" name="BMC Genomics">
        <title>Functional annotation of a divergent genome using sequence and structure-based similarity.</title>
        <authorList>
            <person name="Svedberg D."/>
            <person name="Winiger R.R."/>
            <person name="Berg A."/>
            <person name="Sharma H."/>
            <person name="Tellgren-Roth C."/>
            <person name="Debrunner-Vossbrinck B.A."/>
            <person name="Vossbrinck C.R."/>
            <person name="Barandun J."/>
        </authorList>
    </citation>
    <scope>NUCLEOTIDE SEQUENCE</scope>
    <source>
        <strain evidence="2">Illinois isolate</strain>
    </source>
</reference>
<feature type="signal peptide" evidence="1">
    <location>
        <begin position="1"/>
        <end position="18"/>
    </location>
</feature>
<evidence type="ECO:0000313" key="3">
    <source>
        <dbReference type="Proteomes" id="UP001334084"/>
    </source>
</evidence>
<proteinExistence type="predicted"/>
<sequence>MIIFFIQTVLLILDTYNTIEDSIKQHIFDKNVCDTLETKFYLYNTVSSNTMTNYYLIVWDVVTNNDIFKHMIQHDISEYSFSNRSDLLRKAFLTTLKKDKWDNYIMNSLIDNEHVFIKSIIDIAFKSFNTLHICHKKALTNMQYIIGPIKEIIKNNTCFILNNNRENIPLLVYKMCRNFIPHYIKCNKKANLSQLIESIRVNSELVLNAECFNDIYEFKNFSTILFSEIDNINNAFNTDNDNVTAISNTNNFNMTQIKNNNTNESNTNFWGNWGIVVRRNGLEFEYWIIVKITDIMNQSA</sequence>
<dbReference type="KEGG" id="vnx:VNE69_05196"/>
<dbReference type="Proteomes" id="UP001334084">
    <property type="component" value="Chromosome 5"/>
</dbReference>
<evidence type="ECO:0000256" key="1">
    <source>
        <dbReference type="SAM" id="SignalP"/>
    </source>
</evidence>
<name>A0AAX4JCA6_9MICR</name>
<organism evidence="2 3">
    <name type="scientific">Vairimorpha necatrix</name>
    <dbReference type="NCBI Taxonomy" id="6039"/>
    <lineage>
        <taxon>Eukaryota</taxon>
        <taxon>Fungi</taxon>
        <taxon>Fungi incertae sedis</taxon>
        <taxon>Microsporidia</taxon>
        <taxon>Nosematidae</taxon>
        <taxon>Vairimorpha</taxon>
    </lineage>
</organism>
<accession>A0AAX4JCA6</accession>
<keyword evidence="1" id="KW-0732">Signal</keyword>
<gene>
    <name evidence="2" type="ORF">VNE69_05196</name>
</gene>
<keyword evidence="3" id="KW-1185">Reference proteome</keyword>
<dbReference type="GeneID" id="90541420"/>